<dbReference type="InterPro" id="IPR050063">
    <property type="entry name" value="Ribosomal_protein_uL29"/>
</dbReference>
<evidence type="ECO:0000313" key="4">
    <source>
        <dbReference type="EMBL" id="SVA61679.1"/>
    </source>
</evidence>
<dbReference type="PROSITE" id="PS00579">
    <property type="entry name" value="RIBOSOMAL_L29"/>
    <property type="match status" value="1"/>
</dbReference>
<proteinExistence type="inferred from homology"/>
<dbReference type="PANTHER" id="PTHR10916">
    <property type="entry name" value="60S RIBOSOMAL PROTEIN L35/50S RIBOSOMAL PROTEIN L29"/>
    <property type="match status" value="1"/>
</dbReference>
<dbReference type="NCBIfam" id="TIGR00012">
    <property type="entry name" value="L29"/>
    <property type="match status" value="1"/>
</dbReference>
<dbReference type="Pfam" id="PF00831">
    <property type="entry name" value="Ribosomal_L29"/>
    <property type="match status" value="1"/>
</dbReference>
<dbReference type="CDD" id="cd00427">
    <property type="entry name" value="Ribosomal_L29_HIP"/>
    <property type="match status" value="1"/>
</dbReference>
<gene>
    <name evidence="4" type="ORF">METZ01_LOCUS114533</name>
</gene>
<dbReference type="GO" id="GO:0006412">
    <property type="term" value="P:translation"/>
    <property type="evidence" value="ECO:0007669"/>
    <property type="project" value="InterPro"/>
</dbReference>
<keyword evidence="3" id="KW-0687">Ribonucleoprotein</keyword>
<dbReference type="Gene3D" id="6.10.140.1970">
    <property type="match status" value="1"/>
</dbReference>
<evidence type="ECO:0000256" key="3">
    <source>
        <dbReference type="ARBA" id="ARBA00023274"/>
    </source>
</evidence>
<evidence type="ECO:0008006" key="5">
    <source>
        <dbReference type="Google" id="ProtNLM"/>
    </source>
</evidence>
<dbReference type="InterPro" id="IPR018254">
    <property type="entry name" value="Ribosomal_uL29_CS"/>
</dbReference>
<dbReference type="GO" id="GO:0003735">
    <property type="term" value="F:structural constituent of ribosome"/>
    <property type="evidence" value="ECO:0007669"/>
    <property type="project" value="InterPro"/>
</dbReference>
<dbReference type="SUPFAM" id="SSF46561">
    <property type="entry name" value="Ribosomal protein L29 (L29p)"/>
    <property type="match status" value="1"/>
</dbReference>
<dbReference type="InterPro" id="IPR036049">
    <property type="entry name" value="Ribosomal_uL29_sf"/>
</dbReference>
<dbReference type="HAMAP" id="MF_00374">
    <property type="entry name" value="Ribosomal_uL29"/>
    <property type="match status" value="1"/>
</dbReference>
<name>A0A381XA98_9ZZZZ</name>
<dbReference type="InterPro" id="IPR001854">
    <property type="entry name" value="Ribosomal_uL29"/>
</dbReference>
<keyword evidence="2" id="KW-0689">Ribosomal protein</keyword>
<reference evidence="4" key="1">
    <citation type="submission" date="2018-05" db="EMBL/GenBank/DDBJ databases">
        <authorList>
            <person name="Lanie J.A."/>
            <person name="Ng W.-L."/>
            <person name="Kazmierczak K.M."/>
            <person name="Andrzejewski T.M."/>
            <person name="Davidsen T.M."/>
            <person name="Wayne K.J."/>
            <person name="Tettelin H."/>
            <person name="Glass J.I."/>
            <person name="Rusch D."/>
            <person name="Podicherti R."/>
            <person name="Tsui H.-C.T."/>
            <person name="Winkler M.E."/>
        </authorList>
    </citation>
    <scope>NUCLEOTIDE SEQUENCE</scope>
</reference>
<protein>
    <recommendedName>
        <fullName evidence="5">50S ribosomal protein L29</fullName>
    </recommendedName>
</protein>
<dbReference type="EMBL" id="UINC01014469">
    <property type="protein sequence ID" value="SVA61679.1"/>
    <property type="molecule type" value="Genomic_DNA"/>
</dbReference>
<accession>A0A381XA98</accession>
<evidence type="ECO:0000256" key="1">
    <source>
        <dbReference type="ARBA" id="ARBA00009254"/>
    </source>
</evidence>
<comment type="similarity">
    <text evidence="1">Belongs to the universal ribosomal protein uL29 family.</text>
</comment>
<dbReference type="GO" id="GO:0022625">
    <property type="term" value="C:cytosolic large ribosomal subunit"/>
    <property type="evidence" value="ECO:0007669"/>
    <property type="project" value="TreeGrafter"/>
</dbReference>
<evidence type="ECO:0000256" key="2">
    <source>
        <dbReference type="ARBA" id="ARBA00022980"/>
    </source>
</evidence>
<organism evidence="4">
    <name type="scientific">marine metagenome</name>
    <dbReference type="NCBI Taxonomy" id="408172"/>
    <lineage>
        <taxon>unclassified sequences</taxon>
        <taxon>metagenomes</taxon>
        <taxon>ecological metagenomes</taxon>
    </lineage>
</organism>
<sequence>MKNTSDLKLLLEDLLEEQFKLKMQAATGQLAKSTEFKKVRKNIARIKTIMKEKQNND</sequence>
<dbReference type="PANTHER" id="PTHR10916:SF0">
    <property type="entry name" value="LARGE RIBOSOMAL SUBUNIT PROTEIN UL29C"/>
    <property type="match status" value="1"/>
</dbReference>
<dbReference type="AlphaFoldDB" id="A0A381XA98"/>